<dbReference type="SUPFAM" id="SSF55961">
    <property type="entry name" value="Bet v1-like"/>
    <property type="match status" value="1"/>
</dbReference>
<dbReference type="Proteomes" id="UP000175691">
    <property type="component" value="Unassembled WGS sequence"/>
</dbReference>
<dbReference type="OrthoDB" id="9804759at2"/>
<dbReference type="PANTHER" id="PTHR12901:SF10">
    <property type="entry name" value="COENZYME Q-BINDING PROTEIN COQ10, MITOCHONDRIAL"/>
    <property type="match status" value="1"/>
</dbReference>
<dbReference type="STRING" id="1656094.BFC18_15150"/>
<dbReference type="CDD" id="cd07813">
    <property type="entry name" value="COQ10p_like"/>
    <property type="match status" value="1"/>
</dbReference>
<protein>
    <submittedName>
        <fullName evidence="4">Ubiquinone-binding protein</fullName>
    </submittedName>
</protein>
<dbReference type="AlphaFoldDB" id="A0A1E7Z9B4"/>
<dbReference type="Gene3D" id="3.30.530.20">
    <property type="match status" value="1"/>
</dbReference>
<evidence type="ECO:0000256" key="2">
    <source>
        <dbReference type="ARBA" id="ARBA00022649"/>
    </source>
</evidence>
<keyword evidence="2" id="KW-1277">Toxin-antitoxin system</keyword>
<accession>A0A1E7Z9B4</accession>
<dbReference type="InterPro" id="IPR044996">
    <property type="entry name" value="COQ10-like"/>
</dbReference>
<dbReference type="PANTHER" id="PTHR12901">
    <property type="entry name" value="SPERM PROTEIN HOMOLOG"/>
    <property type="match status" value="1"/>
</dbReference>
<evidence type="ECO:0000313" key="4">
    <source>
        <dbReference type="EMBL" id="OFC70067.1"/>
    </source>
</evidence>
<dbReference type="GO" id="GO:0045333">
    <property type="term" value="P:cellular respiration"/>
    <property type="evidence" value="ECO:0007669"/>
    <property type="project" value="InterPro"/>
</dbReference>
<comment type="caution">
    <text evidence="4">The sequence shown here is derived from an EMBL/GenBank/DDBJ whole genome shotgun (WGS) entry which is preliminary data.</text>
</comment>
<dbReference type="GO" id="GO:0048039">
    <property type="term" value="F:ubiquinone binding"/>
    <property type="evidence" value="ECO:0007669"/>
    <property type="project" value="InterPro"/>
</dbReference>
<evidence type="ECO:0000259" key="3">
    <source>
        <dbReference type="Pfam" id="PF03364"/>
    </source>
</evidence>
<evidence type="ECO:0000313" key="5">
    <source>
        <dbReference type="Proteomes" id="UP000175691"/>
    </source>
</evidence>
<dbReference type="RefSeq" id="WP_070126169.1">
    <property type="nucleotide sequence ID" value="NZ_MDHN01000031.1"/>
</dbReference>
<dbReference type="InterPro" id="IPR005031">
    <property type="entry name" value="COQ10_START"/>
</dbReference>
<gene>
    <name evidence="4" type="ORF">BFC18_15150</name>
</gene>
<dbReference type="EMBL" id="MDHN01000031">
    <property type="protein sequence ID" value="OFC70067.1"/>
    <property type="molecule type" value="Genomic_DNA"/>
</dbReference>
<comment type="similarity">
    <text evidence="1">Belongs to the ribosome association toxin RatA family.</text>
</comment>
<dbReference type="Pfam" id="PF03364">
    <property type="entry name" value="Polyketide_cyc"/>
    <property type="match status" value="1"/>
</dbReference>
<evidence type="ECO:0000256" key="1">
    <source>
        <dbReference type="ARBA" id="ARBA00008918"/>
    </source>
</evidence>
<proteinExistence type="inferred from homology"/>
<feature type="domain" description="Coenzyme Q-binding protein COQ10 START" evidence="3">
    <location>
        <begin position="10"/>
        <end position="135"/>
    </location>
</feature>
<keyword evidence="4" id="KW-0830">Ubiquinone</keyword>
<keyword evidence="5" id="KW-1185">Reference proteome</keyword>
<dbReference type="InterPro" id="IPR023393">
    <property type="entry name" value="START-like_dom_sf"/>
</dbReference>
<name>A0A1E7Z9B4_9ALTE</name>
<sequence length="143" mass="15713">MPSIQRSALVAHSAQAMFDLVNDVASYPEFLPGCAGSKILQSDESQMKASLLVSKAGVKQWFTTMNALEPARRIDMQLVDGPFKKLSGGWTFSPLSEEACKIELSLDFEFSNRLTEMAFGKIFSGLATSMVNAFTERARSVYS</sequence>
<reference evidence="4 5" key="1">
    <citation type="submission" date="2016-08" db="EMBL/GenBank/DDBJ databases">
        <authorList>
            <person name="Seilhamer J.J."/>
        </authorList>
    </citation>
    <scope>NUCLEOTIDE SEQUENCE [LARGE SCALE GENOMIC DNA]</scope>
    <source>
        <strain evidence="4 5">KCTC 42603</strain>
    </source>
</reference>
<organism evidence="4 5">
    <name type="scientific">Alteromonas confluentis</name>
    <dbReference type="NCBI Taxonomy" id="1656094"/>
    <lineage>
        <taxon>Bacteria</taxon>
        <taxon>Pseudomonadati</taxon>
        <taxon>Pseudomonadota</taxon>
        <taxon>Gammaproteobacteria</taxon>
        <taxon>Alteromonadales</taxon>
        <taxon>Alteromonadaceae</taxon>
        <taxon>Alteromonas/Salinimonas group</taxon>
        <taxon>Alteromonas</taxon>
    </lineage>
</organism>